<keyword evidence="1" id="KW-0812">Transmembrane</keyword>
<evidence type="ECO:0000313" key="2">
    <source>
        <dbReference type="EMBL" id="QDT36452.1"/>
    </source>
</evidence>
<accession>A0A517QXS5</accession>
<sequence length="371" mass="41620">MMKLKLFYARRVANYCIAVAIGVAVIVIALEMLFPSSPPLIRGVTISERGDTVAIAGFDRTIRFGRGSSNLTVIEVFERSSTTVALDVGVDDFEVALACADSMVFSAVNQLKKNREGWRPGKGPWEFASAVAEAPTDLEATRTGKMLAFATRGEYGVFDVSEQELLWQEEIRNSPLLDCEIWGDNGLVIYKPNEIILLDLRTRLLRNTVPVSSRDIPFRFRHDVRTNVIACDFANKLLALHLQQEDGRHAIRVFKFANNFKASFDYSAKSAHLRGFSFLSESRLVAIDGSEFVLIDSDTGAVLHRQPVFPQENSTEDRGRIYSQLFAGSSGKVVVCKPEISSTADVWFYEADRLHPQFRIRWGRKPTLEPF</sequence>
<name>A0A517QXS5_9PLAN</name>
<keyword evidence="1" id="KW-1133">Transmembrane helix</keyword>
<dbReference type="Proteomes" id="UP000317318">
    <property type="component" value="Chromosome"/>
</dbReference>
<proteinExistence type="predicted"/>
<dbReference type="KEGG" id="svp:Pan189_08080"/>
<organism evidence="2 3">
    <name type="scientific">Stratiformator vulcanicus</name>
    <dbReference type="NCBI Taxonomy" id="2527980"/>
    <lineage>
        <taxon>Bacteria</taxon>
        <taxon>Pseudomonadati</taxon>
        <taxon>Planctomycetota</taxon>
        <taxon>Planctomycetia</taxon>
        <taxon>Planctomycetales</taxon>
        <taxon>Planctomycetaceae</taxon>
        <taxon>Stratiformator</taxon>
    </lineage>
</organism>
<protein>
    <submittedName>
        <fullName evidence="2">Uncharacterized protein</fullName>
    </submittedName>
</protein>
<evidence type="ECO:0000256" key="1">
    <source>
        <dbReference type="SAM" id="Phobius"/>
    </source>
</evidence>
<keyword evidence="1" id="KW-0472">Membrane</keyword>
<gene>
    <name evidence="2" type="ORF">Pan189_08080</name>
</gene>
<reference evidence="2 3" key="1">
    <citation type="submission" date="2019-02" db="EMBL/GenBank/DDBJ databases">
        <title>Deep-cultivation of Planctomycetes and their phenomic and genomic characterization uncovers novel biology.</title>
        <authorList>
            <person name="Wiegand S."/>
            <person name="Jogler M."/>
            <person name="Boedeker C."/>
            <person name="Pinto D."/>
            <person name="Vollmers J."/>
            <person name="Rivas-Marin E."/>
            <person name="Kohn T."/>
            <person name="Peeters S.H."/>
            <person name="Heuer A."/>
            <person name="Rast P."/>
            <person name="Oberbeckmann S."/>
            <person name="Bunk B."/>
            <person name="Jeske O."/>
            <person name="Meyerdierks A."/>
            <person name="Storesund J.E."/>
            <person name="Kallscheuer N."/>
            <person name="Luecker S."/>
            <person name="Lage O.M."/>
            <person name="Pohl T."/>
            <person name="Merkel B.J."/>
            <person name="Hornburger P."/>
            <person name="Mueller R.-W."/>
            <person name="Bruemmer F."/>
            <person name="Labrenz M."/>
            <person name="Spormann A.M."/>
            <person name="Op den Camp H."/>
            <person name="Overmann J."/>
            <person name="Amann R."/>
            <person name="Jetten M.S.M."/>
            <person name="Mascher T."/>
            <person name="Medema M.H."/>
            <person name="Devos D.P."/>
            <person name="Kaster A.-K."/>
            <person name="Ovreas L."/>
            <person name="Rohde M."/>
            <person name="Galperin M.Y."/>
            <person name="Jogler C."/>
        </authorList>
    </citation>
    <scope>NUCLEOTIDE SEQUENCE [LARGE SCALE GENOMIC DNA]</scope>
    <source>
        <strain evidence="2 3">Pan189</strain>
    </source>
</reference>
<dbReference type="AlphaFoldDB" id="A0A517QXS5"/>
<dbReference type="EMBL" id="CP036268">
    <property type="protein sequence ID" value="QDT36452.1"/>
    <property type="molecule type" value="Genomic_DNA"/>
</dbReference>
<evidence type="ECO:0000313" key="3">
    <source>
        <dbReference type="Proteomes" id="UP000317318"/>
    </source>
</evidence>
<dbReference type="InterPro" id="IPR011047">
    <property type="entry name" value="Quinoprotein_ADH-like_sf"/>
</dbReference>
<keyword evidence="3" id="KW-1185">Reference proteome</keyword>
<feature type="transmembrane region" description="Helical" evidence="1">
    <location>
        <begin position="12"/>
        <end position="34"/>
    </location>
</feature>
<dbReference type="SUPFAM" id="SSF50998">
    <property type="entry name" value="Quinoprotein alcohol dehydrogenase-like"/>
    <property type="match status" value="1"/>
</dbReference>